<dbReference type="RefSeq" id="WP_243838733.1">
    <property type="nucleotide sequence ID" value="NZ_SOCA01000002.1"/>
</dbReference>
<evidence type="ECO:0000256" key="1">
    <source>
        <dbReference type="SAM" id="Coils"/>
    </source>
</evidence>
<proteinExistence type="predicted"/>
<reference evidence="2 3" key="1">
    <citation type="submission" date="2019-03" db="EMBL/GenBank/DDBJ databases">
        <title>Genomic Encyclopedia of Archaeal and Bacterial Type Strains, Phase II (KMG-II): from individual species to whole genera.</title>
        <authorList>
            <person name="Goeker M."/>
        </authorList>
    </citation>
    <scope>NUCLEOTIDE SEQUENCE [LARGE SCALE GENOMIC DNA]</scope>
    <source>
        <strain evidence="2 3">ATCC 25309</strain>
    </source>
</reference>
<feature type="coiled-coil region" evidence="1">
    <location>
        <begin position="66"/>
        <end position="93"/>
    </location>
</feature>
<name>A0A4R7S4S7_9BACT</name>
<accession>A0A4R7S4S7</accession>
<keyword evidence="3" id="KW-1185">Reference proteome</keyword>
<sequence>MLSTKSLSAMPVSNPQILAHPFLEKMYSDEYFPPALVDKLKDILMKWCEEIEAVKPADLPALYELSHEATEQINQLAEEFEENESEIETAAREAIAADFRFIAAAYGYEADIEELIAPRDW</sequence>
<evidence type="ECO:0000313" key="3">
    <source>
        <dbReference type="Proteomes" id="UP000295662"/>
    </source>
</evidence>
<keyword evidence="1" id="KW-0175">Coiled coil</keyword>
<dbReference type="AlphaFoldDB" id="A0A4R7S4S7"/>
<gene>
    <name evidence="2" type="ORF">EI77_01831</name>
</gene>
<organism evidence="2 3">
    <name type="scientific">Prosthecobacter fusiformis</name>
    <dbReference type="NCBI Taxonomy" id="48464"/>
    <lineage>
        <taxon>Bacteria</taxon>
        <taxon>Pseudomonadati</taxon>
        <taxon>Verrucomicrobiota</taxon>
        <taxon>Verrucomicrobiia</taxon>
        <taxon>Verrucomicrobiales</taxon>
        <taxon>Verrucomicrobiaceae</taxon>
        <taxon>Prosthecobacter</taxon>
    </lineage>
</organism>
<comment type="caution">
    <text evidence="2">The sequence shown here is derived from an EMBL/GenBank/DDBJ whole genome shotgun (WGS) entry which is preliminary data.</text>
</comment>
<protein>
    <submittedName>
        <fullName evidence="2">Uncharacterized protein</fullName>
    </submittedName>
</protein>
<dbReference type="Pfam" id="PF18977">
    <property type="entry name" value="DUF5713"/>
    <property type="match status" value="1"/>
</dbReference>
<dbReference type="Proteomes" id="UP000295662">
    <property type="component" value="Unassembled WGS sequence"/>
</dbReference>
<evidence type="ECO:0000313" key="2">
    <source>
        <dbReference type="EMBL" id="TDU73361.1"/>
    </source>
</evidence>
<dbReference type="EMBL" id="SOCA01000002">
    <property type="protein sequence ID" value="TDU73361.1"/>
    <property type="molecule type" value="Genomic_DNA"/>
</dbReference>
<dbReference type="InterPro" id="IPR043767">
    <property type="entry name" value="DUF5713"/>
</dbReference>